<accession>A0A8J3BWR8</accession>
<feature type="region of interest" description="Disordered" evidence="1">
    <location>
        <begin position="151"/>
        <end position="177"/>
    </location>
</feature>
<dbReference type="AlphaFoldDB" id="A0A8J3BWR8"/>
<dbReference type="EMBL" id="BMMX01000005">
    <property type="protein sequence ID" value="GGK84571.1"/>
    <property type="molecule type" value="Genomic_DNA"/>
</dbReference>
<feature type="region of interest" description="Disordered" evidence="1">
    <location>
        <begin position="1"/>
        <end position="36"/>
    </location>
</feature>
<reference evidence="2" key="1">
    <citation type="journal article" date="2014" name="Int. J. Syst. Evol. Microbiol.">
        <title>Complete genome sequence of Corynebacterium casei LMG S-19264T (=DSM 44701T), isolated from a smear-ripened cheese.</title>
        <authorList>
            <consortium name="US DOE Joint Genome Institute (JGI-PGF)"/>
            <person name="Walter F."/>
            <person name="Albersmeier A."/>
            <person name="Kalinowski J."/>
            <person name="Ruckert C."/>
        </authorList>
    </citation>
    <scope>NUCLEOTIDE SEQUENCE</scope>
    <source>
        <strain evidence="2">CGMCC 4.7299</strain>
    </source>
</reference>
<organism evidence="2 3">
    <name type="scientific">Mangrovihabitans endophyticus</name>
    <dbReference type="NCBI Taxonomy" id="1751298"/>
    <lineage>
        <taxon>Bacteria</taxon>
        <taxon>Bacillati</taxon>
        <taxon>Actinomycetota</taxon>
        <taxon>Actinomycetes</taxon>
        <taxon>Micromonosporales</taxon>
        <taxon>Micromonosporaceae</taxon>
        <taxon>Mangrovihabitans</taxon>
    </lineage>
</organism>
<evidence type="ECO:0000313" key="3">
    <source>
        <dbReference type="Proteomes" id="UP000656042"/>
    </source>
</evidence>
<protein>
    <submittedName>
        <fullName evidence="2">Uncharacterized protein</fullName>
    </submittedName>
</protein>
<comment type="caution">
    <text evidence="2">The sequence shown here is derived from an EMBL/GenBank/DDBJ whole genome shotgun (WGS) entry which is preliminary data.</text>
</comment>
<keyword evidence="3" id="KW-1185">Reference proteome</keyword>
<dbReference type="RefSeq" id="WP_189078718.1">
    <property type="nucleotide sequence ID" value="NZ_BMMX01000005.1"/>
</dbReference>
<sequence length="177" mass="17127">MAIGGVQPPGGERGLDAGSASSAHSHDARLSYRRDDGSRTGMHSLLRFLAGLALLALAFAFRAGIDTSGVTAGHVDALRSCASAPASARATQEPADAAAVPDAAAPDAAAVSDAAAASDAAARPAAADDHLAKSGVPCDAVGLLAADVATVPSVPEPGAPPAGRDAGAQAPRAPPRA</sequence>
<evidence type="ECO:0000313" key="2">
    <source>
        <dbReference type="EMBL" id="GGK84571.1"/>
    </source>
</evidence>
<dbReference type="Proteomes" id="UP000656042">
    <property type="component" value="Unassembled WGS sequence"/>
</dbReference>
<gene>
    <name evidence="2" type="ORF">GCM10012284_18610</name>
</gene>
<feature type="region of interest" description="Disordered" evidence="1">
    <location>
        <begin position="83"/>
        <end position="104"/>
    </location>
</feature>
<name>A0A8J3BWR8_9ACTN</name>
<reference evidence="2" key="2">
    <citation type="submission" date="2020-09" db="EMBL/GenBank/DDBJ databases">
        <authorList>
            <person name="Sun Q."/>
            <person name="Zhou Y."/>
        </authorList>
    </citation>
    <scope>NUCLEOTIDE SEQUENCE</scope>
    <source>
        <strain evidence="2">CGMCC 4.7299</strain>
    </source>
</reference>
<evidence type="ECO:0000256" key="1">
    <source>
        <dbReference type="SAM" id="MobiDB-lite"/>
    </source>
</evidence>
<feature type="compositionally biased region" description="Low complexity" evidence="1">
    <location>
        <begin position="161"/>
        <end position="171"/>
    </location>
</feature>
<feature type="compositionally biased region" description="Basic and acidic residues" evidence="1">
    <location>
        <begin position="24"/>
        <end position="36"/>
    </location>
</feature>
<proteinExistence type="predicted"/>